<dbReference type="PANTHER" id="PTHR34997">
    <property type="entry name" value="AM15"/>
    <property type="match status" value="1"/>
</dbReference>
<accession>A0ABQ8JZA8</accession>
<protein>
    <recommendedName>
        <fullName evidence="6">LysM domain-containing protein</fullName>
    </recommendedName>
</protein>
<keyword evidence="2 5" id="KW-0732">Signal</keyword>
<sequence>MRLDIRIAFIAAAVASAFATSTTTTTTTSTVSSTVTVTPTAYNYHYSNRDHHSNLISDFDGDGDSDAYKHRGRKLDQAEINLWGVALSTESSDIVKSGDTCNTIDTIYDIAFTDFLRWNPEVSTSCANLQPAAAYCVQATPACTKTYTVVRLVSGDTCGGIEETYGLTDAQLRFQTIATKTSSPVMGVDKNRVQSNDKSSPAAAAPMPRISHCMRSESGFKAAFLTPFLARTKCYNGRSPALVTINNDDFGAWQVWD</sequence>
<dbReference type="InterPro" id="IPR018392">
    <property type="entry name" value="LysM"/>
</dbReference>
<dbReference type="EMBL" id="JADCUA010000039">
    <property type="protein sequence ID" value="KAH9829384.1"/>
    <property type="molecule type" value="Genomic_DNA"/>
</dbReference>
<dbReference type="GeneID" id="72002652"/>
<dbReference type="Gene3D" id="3.10.350.10">
    <property type="entry name" value="LysM domain"/>
    <property type="match status" value="2"/>
</dbReference>
<evidence type="ECO:0000256" key="2">
    <source>
        <dbReference type="ARBA" id="ARBA00022729"/>
    </source>
</evidence>
<evidence type="ECO:0000256" key="3">
    <source>
        <dbReference type="ARBA" id="ARBA00023026"/>
    </source>
</evidence>
<feature type="domain" description="LysM" evidence="6">
    <location>
        <begin position="91"/>
        <end position="137"/>
    </location>
</feature>
<dbReference type="Proteomes" id="UP000814176">
    <property type="component" value="Unassembled WGS sequence"/>
</dbReference>
<dbReference type="PANTHER" id="PTHR34997:SF2">
    <property type="entry name" value="LYSM DOMAIN-CONTAINING PROTEIN-RELATED"/>
    <property type="match status" value="1"/>
</dbReference>
<keyword evidence="8" id="KW-1185">Reference proteome</keyword>
<evidence type="ECO:0000256" key="1">
    <source>
        <dbReference type="ARBA" id="ARBA00022669"/>
    </source>
</evidence>
<dbReference type="RefSeq" id="XP_047772858.1">
    <property type="nucleotide sequence ID" value="XM_047921920.1"/>
</dbReference>
<evidence type="ECO:0000313" key="7">
    <source>
        <dbReference type="EMBL" id="KAH9829384.1"/>
    </source>
</evidence>
<dbReference type="InterPro" id="IPR052210">
    <property type="entry name" value="LysM1-like"/>
</dbReference>
<dbReference type="InterPro" id="IPR036779">
    <property type="entry name" value="LysM_dom_sf"/>
</dbReference>
<evidence type="ECO:0000313" key="8">
    <source>
        <dbReference type="Proteomes" id="UP000814176"/>
    </source>
</evidence>
<evidence type="ECO:0000259" key="6">
    <source>
        <dbReference type="PROSITE" id="PS51782"/>
    </source>
</evidence>
<gene>
    <name evidence="7" type="ORF">C8Q71DRAFT_728129</name>
</gene>
<comment type="caution">
    <text evidence="7">The sequence shown here is derived from an EMBL/GenBank/DDBJ whole genome shotgun (WGS) entry which is preliminary data.</text>
</comment>
<dbReference type="PROSITE" id="PS51782">
    <property type="entry name" value="LYSM"/>
    <property type="match status" value="1"/>
</dbReference>
<evidence type="ECO:0000256" key="4">
    <source>
        <dbReference type="SAM" id="MobiDB-lite"/>
    </source>
</evidence>
<feature type="chain" id="PRO_5047520572" description="LysM domain-containing protein" evidence="5">
    <location>
        <begin position="20"/>
        <end position="257"/>
    </location>
</feature>
<proteinExistence type="predicted"/>
<reference evidence="7 8" key="1">
    <citation type="journal article" date="2021" name="Environ. Microbiol.">
        <title>Gene family expansions and transcriptome signatures uncover fungal adaptations to wood decay.</title>
        <authorList>
            <person name="Hage H."/>
            <person name="Miyauchi S."/>
            <person name="Viragh M."/>
            <person name="Drula E."/>
            <person name="Min B."/>
            <person name="Chaduli D."/>
            <person name="Navarro D."/>
            <person name="Favel A."/>
            <person name="Norest M."/>
            <person name="Lesage-Meessen L."/>
            <person name="Balint B."/>
            <person name="Merenyi Z."/>
            <person name="de Eugenio L."/>
            <person name="Morin E."/>
            <person name="Martinez A.T."/>
            <person name="Baldrian P."/>
            <person name="Stursova M."/>
            <person name="Martinez M.J."/>
            <person name="Novotny C."/>
            <person name="Magnuson J.K."/>
            <person name="Spatafora J.W."/>
            <person name="Maurice S."/>
            <person name="Pangilinan J."/>
            <person name="Andreopoulos W."/>
            <person name="LaButti K."/>
            <person name="Hundley H."/>
            <person name="Na H."/>
            <person name="Kuo A."/>
            <person name="Barry K."/>
            <person name="Lipzen A."/>
            <person name="Henrissat B."/>
            <person name="Riley R."/>
            <person name="Ahrendt S."/>
            <person name="Nagy L.G."/>
            <person name="Grigoriev I.V."/>
            <person name="Martin F."/>
            <person name="Rosso M.N."/>
        </authorList>
    </citation>
    <scope>NUCLEOTIDE SEQUENCE [LARGE SCALE GENOMIC DNA]</scope>
    <source>
        <strain evidence="7 8">CIRM-BRFM 1785</strain>
    </source>
</reference>
<evidence type="ECO:0000256" key="5">
    <source>
        <dbReference type="SAM" id="SignalP"/>
    </source>
</evidence>
<organism evidence="7 8">
    <name type="scientific">Rhodofomes roseus</name>
    <dbReference type="NCBI Taxonomy" id="34475"/>
    <lineage>
        <taxon>Eukaryota</taxon>
        <taxon>Fungi</taxon>
        <taxon>Dikarya</taxon>
        <taxon>Basidiomycota</taxon>
        <taxon>Agaricomycotina</taxon>
        <taxon>Agaricomycetes</taxon>
        <taxon>Polyporales</taxon>
        <taxon>Rhodofomes</taxon>
    </lineage>
</organism>
<dbReference type="SUPFAM" id="SSF54106">
    <property type="entry name" value="LysM domain"/>
    <property type="match status" value="1"/>
</dbReference>
<keyword evidence="3" id="KW-0843">Virulence</keyword>
<feature type="signal peptide" evidence="5">
    <location>
        <begin position="1"/>
        <end position="19"/>
    </location>
</feature>
<keyword evidence="1" id="KW-0147">Chitin-binding</keyword>
<name>A0ABQ8JZA8_9APHY</name>
<feature type="region of interest" description="Disordered" evidence="4">
    <location>
        <begin position="187"/>
        <end position="207"/>
    </location>
</feature>
<dbReference type="Pfam" id="PF01476">
    <property type="entry name" value="LysM"/>
    <property type="match status" value="1"/>
</dbReference>